<dbReference type="PANTHER" id="PTHR45726:SF3">
    <property type="entry name" value="LEUKOTRIENE A-4 HYDROLASE"/>
    <property type="match status" value="1"/>
</dbReference>
<dbReference type="CDD" id="cd09599">
    <property type="entry name" value="M1_LTA4H"/>
    <property type="match status" value="1"/>
</dbReference>
<keyword evidence="10" id="KW-0378">Hydrolase</keyword>
<keyword evidence="8" id="KW-0645">Protease</keyword>
<comment type="subcellular location">
    <subcellularLocation>
        <location evidence="3">Cytoplasm</location>
    </subcellularLocation>
</comment>
<feature type="domain" description="Peptidase M1 leukotriene A4 hydrolase/aminopeptidase C-terminal" evidence="14">
    <location>
        <begin position="505"/>
        <end position="644"/>
    </location>
</feature>
<evidence type="ECO:0000313" key="16">
    <source>
        <dbReference type="Proteomes" id="UP001156831"/>
    </source>
</evidence>
<evidence type="ECO:0000256" key="8">
    <source>
        <dbReference type="ARBA" id="ARBA00022670"/>
    </source>
</evidence>
<dbReference type="Gene3D" id="3.30.2010.30">
    <property type="match status" value="1"/>
</dbReference>
<keyword evidence="9" id="KW-0479">Metal-binding</keyword>
<dbReference type="EC" id="3.4.11.2" evidence="5"/>
<dbReference type="PANTHER" id="PTHR45726">
    <property type="entry name" value="LEUKOTRIENE A-4 HYDROLASE"/>
    <property type="match status" value="1"/>
</dbReference>
<keyword evidence="11" id="KW-0862">Zinc</keyword>
<dbReference type="PRINTS" id="PR00756">
    <property type="entry name" value="ALADIPTASE"/>
</dbReference>
<dbReference type="SUPFAM" id="SSF63737">
    <property type="entry name" value="Leukotriene A4 hydrolase N-terminal domain"/>
    <property type="match status" value="1"/>
</dbReference>
<keyword evidence="12" id="KW-0482">Metalloprotease</keyword>
<dbReference type="Gene3D" id="1.25.40.320">
    <property type="entry name" value="Peptidase M1, leukotriene A4 hydrolase/aminopeptidase C-terminal domain"/>
    <property type="match status" value="1"/>
</dbReference>
<keyword evidence="16" id="KW-1185">Reference proteome</keyword>
<dbReference type="Gene3D" id="1.10.390.10">
    <property type="entry name" value="Neutral Protease Domain 2"/>
    <property type="match status" value="1"/>
</dbReference>
<dbReference type="Pfam" id="PF09127">
    <property type="entry name" value="Leuk-A4-hydro_C"/>
    <property type="match status" value="1"/>
</dbReference>
<dbReference type="InterPro" id="IPR027268">
    <property type="entry name" value="Peptidase_M4/M1_CTD_sf"/>
</dbReference>
<evidence type="ECO:0000256" key="13">
    <source>
        <dbReference type="SAM" id="MobiDB-lite"/>
    </source>
</evidence>
<gene>
    <name evidence="15" type="ORF">QFW80_08100</name>
</gene>
<dbReference type="PROSITE" id="PS51257">
    <property type="entry name" value="PROKAR_LIPOPROTEIN"/>
    <property type="match status" value="1"/>
</dbReference>
<dbReference type="InterPro" id="IPR014782">
    <property type="entry name" value="Peptidase_M1_dom"/>
</dbReference>
<dbReference type="SUPFAM" id="SSF48371">
    <property type="entry name" value="ARM repeat"/>
    <property type="match status" value="1"/>
</dbReference>
<comment type="caution">
    <text evidence="15">The sequence shown here is derived from an EMBL/GenBank/DDBJ whole genome shotgun (WGS) entry which is preliminary data.</text>
</comment>
<evidence type="ECO:0000256" key="5">
    <source>
        <dbReference type="ARBA" id="ARBA00012564"/>
    </source>
</evidence>
<comment type="cofactor">
    <cofactor evidence="2">
        <name>Zn(2+)</name>
        <dbReference type="ChEBI" id="CHEBI:29105"/>
    </cofactor>
</comment>
<dbReference type="Pfam" id="PF17900">
    <property type="entry name" value="Peptidase_M1_N"/>
    <property type="match status" value="1"/>
</dbReference>
<name>A0ABT6JK99_9GAMM</name>
<evidence type="ECO:0000313" key="15">
    <source>
        <dbReference type="EMBL" id="MDH5830476.1"/>
    </source>
</evidence>
<evidence type="ECO:0000259" key="14">
    <source>
        <dbReference type="SMART" id="SM01263"/>
    </source>
</evidence>
<dbReference type="EMBL" id="JARXRN010000021">
    <property type="protein sequence ID" value="MDH5830476.1"/>
    <property type="molecule type" value="Genomic_DNA"/>
</dbReference>
<organism evidence="15 16">
    <name type="scientific">Luteimonas rhizosphaericola</name>
    <dbReference type="NCBI Taxonomy" id="3042024"/>
    <lineage>
        <taxon>Bacteria</taxon>
        <taxon>Pseudomonadati</taxon>
        <taxon>Pseudomonadota</taxon>
        <taxon>Gammaproteobacteria</taxon>
        <taxon>Lysobacterales</taxon>
        <taxon>Lysobacteraceae</taxon>
        <taxon>Luteimonas</taxon>
    </lineage>
</organism>
<evidence type="ECO:0000256" key="12">
    <source>
        <dbReference type="ARBA" id="ARBA00023049"/>
    </source>
</evidence>
<proteinExistence type="inferred from homology"/>
<evidence type="ECO:0000256" key="7">
    <source>
        <dbReference type="ARBA" id="ARBA00022490"/>
    </source>
</evidence>
<dbReference type="InterPro" id="IPR015211">
    <property type="entry name" value="Peptidase_M1_C"/>
</dbReference>
<protein>
    <recommendedName>
        <fullName evidence="6">Aminopeptidase N</fullName>
        <ecNumber evidence="5">3.4.11.2</ecNumber>
    </recommendedName>
</protein>
<dbReference type="InterPro" id="IPR049980">
    <property type="entry name" value="LTA4H_cat"/>
</dbReference>
<comment type="catalytic activity">
    <reaction evidence="1">
        <text>Release of an N-terminal amino acid, Xaa-|-Yaa- from a peptide, amide or arylamide. Xaa is preferably Ala, but may be most amino acids including Pro (slow action). When a terminal hydrophobic residue is followed by a prolyl residue, the two may be released as an intact Xaa-Pro dipeptide.</text>
        <dbReference type="EC" id="3.4.11.2"/>
    </reaction>
</comment>
<accession>A0ABT6JK99</accession>
<evidence type="ECO:0000256" key="3">
    <source>
        <dbReference type="ARBA" id="ARBA00004496"/>
    </source>
</evidence>
<keyword evidence="7" id="KW-0963">Cytoplasm</keyword>
<dbReference type="Gene3D" id="2.60.40.1730">
    <property type="entry name" value="tricorn interacting facor f3 domain"/>
    <property type="match status" value="1"/>
</dbReference>
<reference evidence="15 16" key="1">
    <citation type="submission" date="2023-04" db="EMBL/GenBank/DDBJ databases">
        <title>Luteimonas sp. M1R5S18.</title>
        <authorList>
            <person name="Sun J.-Q."/>
        </authorList>
    </citation>
    <scope>NUCLEOTIDE SEQUENCE [LARGE SCALE GENOMIC DNA]</scope>
    <source>
        <strain evidence="15 16">M1R5S18</strain>
    </source>
</reference>
<evidence type="ECO:0000256" key="6">
    <source>
        <dbReference type="ARBA" id="ARBA00015611"/>
    </source>
</evidence>
<dbReference type="Proteomes" id="UP001156831">
    <property type="component" value="Unassembled WGS sequence"/>
</dbReference>
<dbReference type="InterPro" id="IPR042097">
    <property type="entry name" value="Aminopeptidase_N-like_N_sf"/>
</dbReference>
<dbReference type="RefSeq" id="WP_280601156.1">
    <property type="nucleotide sequence ID" value="NZ_JARXRN010000021.1"/>
</dbReference>
<dbReference type="InterPro" id="IPR001930">
    <property type="entry name" value="Peptidase_M1"/>
</dbReference>
<evidence type="ECO:0000256" key="11">
    <source>
        <dbReference type="ARBA" id="ARBA00022833"/>
    </source>
</evidence>
<dbReference type="SUPFAM" id="SSF55486">
    <property type="entry name" value="Metalloproteases ('zincins'), catalytic domain"/>
    <property type="match status" value="1"/>
</dbReference>
<evidence type="ECO:0000256" key="4">
    <source>
        <dbReference type="ARBA" id="ARBA00010136"/>
    </source>
</evidence>
<dbReference type="InterPro" id="IPR038502">
    <property type="entry name" value="M1_LTA-4_hydro/amino_C_sf"/>
</dbReference>
<feature type="compositionally biased region" description="Pro residues" evidence="13">
    <location>
        <begin position="650"/>
        <end position="666"/>
    </location>
</feature>
<evidence type="ECO:0000256" key="1">
    <source>
        <dbReference type="ARBA" id="ARBA00000098"/>
    </source>
</evidence>
<dbReference type="InterPro" id="IPR016024">
    <property type="entry name" value="ARM-type_fold"/>
</dbReference>
<evidence type="ECO:0000256" key="9">
    <source>
        <dbReference type="ARBA" id="ARBA00022723"/>
    </source>
</evidence>
<evidence type="ECO:0000256" key="2">
    <source>
        <dbReference type="ARBA" id="ARBA00001947"/>
    </source>
</evidence>
<sequence length="690" mass="75038">MPDRIARAPRPSSFARSLALLLIAGVVAVAGCSRETAAPAAAPKPAPEPTTMADADEHSFAEPGKVAIDDLALDLALDFDARTLAGTATYTLQWKDEAATQLVLDTRELTIERVEGEAGSAWQPLEFALADADPVLGRKLVIETPQRNAKIRVTYRTAPGASGLQWLTPEMTEGKQLPFMFSQSQQIHARSWVPLQDTPQVRYTYSARVRTRPDVMVLMSADNDPQAARDGDYAFSMPQRIPSYLMAIAAGDLVFKPISARSGVWAEPSMVDRAVAEFADTEKMIAATEALYGPYRWERYDLLVLPPSFPFGGMENPRLSFITPTVIVGDKSLVSLIAHELAHSWSGNLVTFSSARHGWLNEGMTSYVENRIVESLYGEEFSDMEWVIARDALKRDIVDMPEATQALAIRPGTPVDADDALSQVSYDKGAWFLQFLEERFGRAVFDPFLRGYFDHFAFQSIPTETFLAYAREHLFAPNPGKVTDAEIEEWIYGAGLPASAPEVLSPRLGIVDSARLGWRGSKQLPPTSITGPWTTQEWLHFLEGMPETLPVEDLAQLDAAYRFTGTANGEIAMRWYPLAIRSGYTPAMEAAAAFIERIGRRKLIMPVYEALVATEPGLALARASFERARPGYHPITTASVEKVIAEAKPAPAPAAAPAAAPGPEPAPGEAEGAAGDATQSPADPAPPPAG</sequence>
<evidence type="ECO:0000256" key="10">
    <source>
        <dbReference type="ARBA" id="ARBA00022801"/>
    </source>
</evidence>
<comment type="similarity">
    <text evidence="4">Belongs to the peptidase M1 family.</text>
</comment>
<dbReference type="Pfam" id="PF01433">
    <property type="entry name" value="Peptidase_M1"/>
    <property type="match status" value="1"/>
</dbReference>
<dbReference type="SMART" id="SM01263">
    <property type="entry name" value="Leuk-A4-hydro_C"/>
    <property type="match status" value="1"/>
</dbReference>
<dbReference type="InterPro" id="IPR034015">
    <property type="entry name" value="M1_LTA4H"/>
</dbReference>
<feature type="region of interest" description="Disordered" evidence="13">
    <location>
        <begin position="650"/>
        <end position="690"/>
    </location>
</feature>
<dbReference type="InterPro" id="IPR045357">
    <property type="entry name" value="Aminopeptidase_N-like_N"/>
</dbReference>